<gene>
    <name evidence="3" type="ORF">OLMES_2644</name>
</gene>
<evidence type="ECO:0000259" key="2">
    <source>
        <dbReference type="PROSITE" id="PS51782"/>
    </source>
</evidence>
<feature type="domain" description="LysM" evidence="2">
    <location>
        <begin position="111"/>
        <end position="158"/>
    </location>
</feature>
<dbReference type="AlphaFoldDB" id="A0A1Y0IBA0"/>
<dbReference type="RefSeq" id="WP_087461658.1">
    <property type="nucleotide sequence ID" value="NZ_CP021425.1"/>
</dbReference>
<evidence type="ECO:0000256" key="1">
    <source>
        <dbReference type="SAM" id="MobiDB-lite"/>
    </source>
</evidence>
<sequence length="400" mass="45300">MFGRFAQQSVQIISMVSLLAGCAGLTPSETPKETTVETKSVETAPPTTLNISNNPQQNVDQALKFIQNGSYEDAREMLTETLKRAPDHRLAKFILDQLQIPPQQYFGPNYRFHTVRRGESLSKIAKSQLGNPLLFVALARYNEIEQPEAIDIGMKLKIPEQKNVVKPESGNGGHLKTLSRAETDLNSATDPDNEMPSPPSEAAQPENNTSETTLTSLYEKGEFENMLNHASRLVVLLKEDEVSANRQLIENVVTELAREQEQRKLYRKSLERLNQGIELIGETTNFNTAISRLNRKILTLAELEQFDVSTLDQVDRQIFIDALMKFPTVFQDHKDELAELKSPLINSFHRHALLAFRQQSLDDAILYWNTILKIDPENELAIIHKSRAITLQRKLQKISD</sequence>
<reference evidence="3 4" key="1">
    <citation type="submission" date="2017-05" db="EMBL/GenBank/DDBJ databases">
        <title>Genomic insights into alkan degradation activity of Oleiphilus messinensis.</title>
        <authorList>
            <person name="Kozyavkin S.A."/>
            <person name="Slesarev A.I."/>
            <person name="Golyshin P.N."/>
            <person name="Korzhenkov A."/>
            <person name="Golyshina O.N."/>
            <person name="Toshchakov S.V."/>
        </authorList>
    </citation>
    <scope>NUCLEOTIDE SEQUENCE [LARGE SCALE GENOMIC DNA]</scope>
    <source>
        <strain evidence="3 4">ME102</strain>
    </source>
</reference>
<dbReference type="InterPro" id="IPR011990">
    <property type="entry name" value="TPR-like_helical_dom_sf"/>
</dbReference>
<dbReference type="OrthoDB" id="5947215at2"/>
<dbReference type="InterPro" id="IPR018392">
    <property type="entry name" value="LysM"/>
</dbReference>
<evidence type="ECO:0000313" key="4">
    <source>
        <dbReference type="Proteomes" id="UP000196027"/>
    </source>
</evidence>
<dbReference type="PROSITE" id="PS51257">
    <property type="entry name" value="PROKAR_LIPOPROTEIN"/>
    <property type="match status" value="1"/>
</dbReference>
<dbReference type="Proteomes" id="UP000196027">
    <property type="component" value="Chromosome"/>
</dbReference>
<dbReference type="Gene3D" id="1.25.40.10">
    <property type="entry name" value="Tetratricopeptide repeat domain"/>
    <property type="match status" value="1"/>
</dbReference>
<dbReference type="PROSITE" id="PS51782">
    <property type="entry name" value="LYSM"/>
    <property type="match status" value="1"/>
</dbReference>
<feature type="region of interest" description="Disordered" evidence="1">
    <location>
        <begin position="27"/>
        <end position="46"/>
    </location>
</feature>
<keyword evidence="4" id="KW-1185">Reference proteome</keyword>
<feature type="compositionally biased region" description="Basic and acidic residues" evidence="1">
    <location>
        <begin position="30"/>
        <end position="40"/>
    </location>
</feature>
<name>A0A1Y0IBA0_9GAMM</name>
<protein>
    <submittedName>
        <fullName evidence="3">Peptidoglycan binding protein</fullName>
    </submittedName>
</protein>
<dbReference type="SUPFAM" id="SSF48452">
    <property type="entry name" value="TPR-like"/>
    <property type="match status" value="1"/>
</dbReference>
<proteinExistence type="predicted"/>
<dbReference type="CDD" id="cd00118">
    <property type="entry name" value="LysM"/>
    <property type="match status" value="1"/>
</dbReference>
<dbReference type="InterPro" id="IPR036779">
    <property type="entry name" value="LysM_dom_sf"/>
</dbReference>
<accession>A0A1Y0IBA0</accession>
<dbReference type="Pfam" id="PF01476">
    <property type="entry name" value="LysM"/>
    <property type="match status" value="1"/>
</dbReference>
<dbReference type="SMART" id="SM00257">
    <property type="entry name" value="LysM"/>
    <property type="match status" value="1"/>
</dbReference>
<feature type="region of interest" description="Disordered" evidence="1">
    <location>
        <begin position="185"/>
        <end position="211"/>
    </location>
</feature>
<dbReference type="KEGG" id="ome:OLMES_2644"/>
<organism evidence="3 4">
    <name type="scientific">Oleiphilus messinensis</name>
    <dbReference type="NCBI Taxonomy" id="141451"/>
    <lineage>
        <taxon>Bacteria</taxon>
        <taxon>Pseudomonadati</taxon>
        <taxon>Pseudomonadota</taxon>
        <taxon>Gammaproteobacteria</taxon>
        <taxon>Oceanospirillales</taxon>
        <taxon>Oleiphilaceae</taxon>
        <taxon>Oleiphilus</taxon>
    </lineage>
</organism>
<dbReference type="EMBL" id="CP021425">
    <property type="protein sequence ID" value="ARU56694.1"/>
    <property type="molecule type" value="Genomic_DNA"/>
</dbReference>
<evidence type="ECO:0000313" key="3">
    <source>
        <dbReference type="EMBL" id="ARU56694.1"/>
    </source>
</evidence>
<dbReference type="Gene3D" id="3.10.350.10">
    <property type="entry name" value="LysM domain"/>
    <property type="match status" value="1"/>
</dbReference>